<evidence type="ECO:0000313" key="1">
    <source>
        <dbReference type="EMBL" id="MFB9052838.1"/>
    </source>
</evidence>
<dbReference type="Pfam" id="PF13692">
    <property type="entry name" value="Glyco_trans_1_4"/>
    <property type="match status" value="1"/>
</dbReference>
<name>A0ABV5F0Z9_9FLAO</name>
<keyword evidence="1" id="KW-0328">Glycosyltransferase</keyword>
<dbReference type="RefSeq" id="WP_382382014.1">
    <property type="nucleotide sequence ID" value="NZ_JBHMEZ010000003.1"/>
</dbReference>
<proteinExistence type="predicted"/>
<protein>
    <submittedName>
        <fullName evidence="1">Glycosyltransferase family 4 protein</fullName>
        <ecNumber evidence="1">2.4.-.-</ecNumber>
    </submittedName>
</protein>
<dbReference type="CDD" id="cd03801">
    <property type="entry name" value="GT4_PimA-like"/>
    <property type="match status" value="1"/>
</dbReference>
<organism evidence="1 2">
    <name type="scientific">Formosa undariae</name>
    <dbReference type="NCBI Taxonomy" id="1325436"/>
    <lineage>
        <taxon>Bacteria</taxon>
        <taxon>Pseudomonadati</taxon>
        <taxon>Bacteroidota</taxon>
        <taxon>Flavobacteriia</taxon>
        <taxon>Flavobacteriales</taxon>
        <taxon>Flavobacteriaceae</taxon>
        <taxon>Formosa</taxon>
    </lineage>
</organism>
<dbReference type="EMBL" id="JBHMEZ010000003">
    <property type="protein sequence ID" value="MFB9052838.1"/>
    <property type="molecule type" value="Genomic_DNA"/>
</dbReference>
<dbReference type="Gene3D" id="3.40.50.2000">
    <property type="entry name" value="Glycogen Phosphorylase B"/>
    <property type="match status" value="2"/>
</dbReference>
<dbReference type="PANTHER" id="PTHR45947">
    <property type="entry name" value="SULFOQUINOVOSYL TRANSFERASE SQD2"/>
    <property type="match status" value="1"/>
</dbReference>
<gene>
    <name evidence="1" type="ORF">ACFFVB_07060</name>
</gene>
<reference evidence="1 2" key="1">
    <citation type="submission" date="2024-09" db="EMBL/GenBank/DDBJ databases">
        <authorList>
            <person name="Sun Q."/>
            <person name="Mori K."/>
        </authorList>
    </citation>
    <scope>NUCLEOTIDE SEQUENCE [LARGE SCALE GENOMIC DNA]</scope>
    <source>
        <strain evidence="1 2">CECT 8286</strain>
    </source>
</reference>
<evidence type="ECO:0000313" key="2">
    <source>
        <dbReference type="Proteomes" id="UP001589605"/>
    </source>
</evidence>
<dbReference type="GO" id="GO:0016757">
    <property type="term" value="F:glycosyltransferase activity"/>
    <property type="evidence" value="ECO:0007669"/>
    <property type="project" value="UniProtKB-KW"/>
</dbReference>
<keyword evidence="1" id="KW-0808">Transferase</keyword>
<dbReference type="SUPFAM" id="SSF53756">
    <property type="entry name" value="UDP-Glycosyltransferase/glycogen phosphorylase"/>
    <property type="match status" value="1"/>
</dbReference>
<dbReference type="PANTHER" id="PTHR45947:SF15">
    <property type="entry name" value="TEICHURONIC ACID BIOSYNTHESIS GLYCOSYLTRANSFERASE TUAC-RELATED"/>
    <property type="match status" value="1"/>
</dbReference>
<comment type="caution">
    <text evidence="1">The sequence shown here is derived from an EMBL/GenBank/DDBJ whole genome shotgun (WGS) entry which is preliminary data.</text>
</comment>
<accession>A0ABV5F0Z9</accession>
<dbReference type="Proteomes" id="UP001589605">
    <property type="component" value="Unassembled WGS sequence"/>
</dbReference>
<dbReference type="InterPro" id="IPR050194">
    <property type="entry name" value="Glycosyltransferase_grp1"/>
</dbReference>
<keyword evidence="2" id="KW-1185">Reference proteome</keyword>
<dbReference type="EC" id="2.4.-.-" evidence="1"/>
<sequence>MKKNVLYLGNNLSSSKTNVSYMKGLSAALERTGFKVLCKSAYLHKVRRLFDMIQATIRFGSRMDYALIDTYSTQNFYYAVVVSQVCRLMHLPYVPILHGGNLPRRLEASPKLSTALFKSAKVLVSPSQYLESVFKTYGYTHVVYIPNSLQIAQYSFKERPIDTIKLLWVRSFSTIYNPKLAVDILKQLLDAGQHAELCMVGPDTDGSMDVVKAYAKTLGVPITLTGKLTKPEWTHLAKDYNVFINTTNFDNMPVSVIEAMALGLPIVSTNVGGMPFLIDNGVDGVLVSPNDCEAFVEAILKVAQDTEGTKLMVSNARKKVEKFDWEVVKLQWMDILS</sequence>